<feature type="region of interest" description="Disordered" evidence="1">
    <location>
        <begin position="1"/>
        <end position="151"/>
    </location>
</feature>
<evidence type="ECO:0000256" key="1">
    <source>
        <dbReference type="SAM" id="MobiDB-lite"/>
    </source>
</evidence>
<feature type="compositionally biased region" description="Polar residues" evidence="1">
    <location>
        <begin position="1"/>
        <end position="17"/>
    </location>
</feature>
<evidence type="ECO:0000313" key="2">
    <source>
        <dbReference type="EMBL" id="KAK0634079.1"/>
    </source>
</evidence>
<accession>A0AA39XHG2</accession>
<proteinExistence type="predicted"/>
<dbReference type="EMBL" id="JAULSU010000001">
    <property type="protein sequence ID" value="KAK0634079.1"/>
    <property type="molecule type" value="Genomic_DNA"/>
</dbReference>
<comment type="caution">
    <text evidence="2">The sequence shown here is derived from an EMBL/GenBank/DDBJ whole genome shotgun (WGS) entry which is preliminary data.</text>
</comment>
<feature type="compositionally biased region" description="Basic and acidic residues" evidence="1">
    <location>
        <begin position="23"/>
        <end position="85"/>
    </location>
</feature>
<dbReference type="AlphaFoldDB" id="A0AA39XHG2"/>
<name>A0AA39XHG2_9PEZI</name>
<protein>
    <submittedName>
        <fullName evidence="2">Uncharacterized protein</fullName>
    </submittedName>
</protein>
<keyword evidence="3" id="KW-1185">Reference proteome</keyword>
<organism evidence="2 3">
    <name type="scientific">Immersiella caudata</name>
    <dbReference type="NCBI Taxonomy" id="314043"/>
    <lineage>
        <taxon>Eukaryota</taxon>
        <taxon>Fungi</taxon>
        <taxon>Dikarya</taxon>
        <taxon>Ascomycota</taxon>
        <taxon>Pezizomycotina</taxon>
        <taxon>Sordariomycetes</taxon>
        <taxon>Sordariomycetidae</taxon>
        <taxon>Sordariales</taxon>
        <taxon>Lasiosphaeriaceae</taxon>
        <taxon>Immersiella</taxon>
    </lineage>
</organism>
<dbReference type="Proteomes" id="UP001175000">
    <property type="component" value="Unassembled WGS sequence"/>
</dbReference>
<sequence length="189" mass="21924">MSLVSNRNYFEYNSSSPFKRRPKDIGYPRKPDPWRPHPRKPDPWRPHPRKPDPWRPHPGKPDPWRPHPGKPDPWRPHPGKPDPWRPHPGKPSPWRPHPREAGSRRFKGTTKLRFRGATEEPPSGETISMAPPSLGLTSRETPSREPASPIPVLGIRKPGLWKPSQQCHVQYKYPDVILSAERLFHCTCF</sequence>
<reference evidence="2" key="1">
    <citation type="submission" date="2023-06" db="EMBL/GenBank/DDBJ databases">
        <title>Genome-scale phylogeny and comparative genomics of the fungal order Sordariales.</title>
        <authorList>
            <consortium name="Lawrence Berkeley National Laboratory"/>
            <person name="Hensen N."/>
            <person name="Bonometti L."/>
            <person name="Westerberg I."/>
            <person name="Brannstrom I.O."/>
            <person name="Guillou S."/>
            <person name="Cros-Aarteil S."/>
            <person name="Calhoun S."/>
            <person name="Haridas S."/>
            <person name="Kuo A."/>
            <person name="Mondo S."/>
            <person name="Pangilinan J."/>
            <person name="Riley R."/>
            <person name="Labutti K."/>
            <person name="Andreopoulos B."/>
            <person name="Lipzen A."/>
            <person name="Chen C."/>
            <person name="Yanf M."/>
            <person name="Daum C."/>
            <person name="Ng V."/>
            <person name="Clum A."/>
            <person name="Steindorff A."/>
            <person name="Ohm R."/>
            <person name="Martin F."/>
            <person name="Silar P."/>
            <person name="Natvig D."/>
            <person name="Lalanne C."/>
            <person name="Gautier V."/>
            <person name="Ament-Velasquez S.L."/>
            <person name="Kruys A."/>
            <person name="Hutchinson M.I."/>
            <person name="Powell A.J."/>
            <person name="Barry K."/>
            <person name="Miller A.N."/>
            <person name="Grigoriev I.V."/>
            <person name="Debuchy R."/>
            <person name="Gladieux P."/>
            <person name="Thoren M.H."/>
            <person name="Johannesson H."/>
        </authorList>
    </citation>
    <scope>NUCLEOTIDE SEQUENCE</scope>
    <source>
        <strain evidence="2">CBS 606.72</strain>
    </source>
</reference>
<evidence type="ECO:0000313" key="3">
    <source>
        <dbReference type="Proteomes" id="UP001175000"/>
    </source>
</evidence>
<feature type="compositionally biased region" description="Basic residues" evidence="1">
    <location>
        <begin position="104"/>
        <end position="114"/>
    </location>
</feature>
<gene>
    <name evidence="2" type="ORF">B0T14DRAFT_86194</name>
</gene>